<protein>
    <submittedName>
        <fullName evidence="1">Uncharacterized protein</fullName>
    </submittedName>
</protein>
<evidence type="ECO:0000313" key="2">
    <source>
        <dbReference type="Proteomes" id="UP001055057"/>
    </source>
</evidence>
<reference evidence="1" key="2">
    <citation type="submission" date="2021-08" db="EMBL/GenBank/DDBJ databases">
        <authorList>
            <person name="Tani A."/>
            <person name="Ola A."/>
            <person name="Ogura Y."/>
            <person name="Katsura K."/>
            <person name="Hayashi T."/>
        </authorList>
    </citation>
    <scope>NUCLEOTIDE SEQUENCE</scope>
    <source>
        <strain evidence="1">DSM 23632</strain>
    </source>
</reference>
<sequence>MNRPARGLKHRRRLGPSGINHVSFTVCARVSARRFVYQHGSMLSALDRGLSLLTAGMSDVQIVDGNGRTQTPAALYQSLFGAGSSLDMPATPQVPAITAIAA</sequence>
<name>A0ABQ4TZ23_9HYPH</name>
<evidence type="ECO:0000313" key="1">
    <source>
        <dbReference type="EMBL" id="GJE59988.1"/>
    </source>
</evidence>
<dbReference type="Proteomes" id="UP001055057">
    <property type="component" value="Unassembled WGS sequence"/>
</dbReference>
<dbReference type="EMBL" id="BPRB01000108">
    <property type="protein sequence ID" value="GJE59988.1"/>
    <property type="molecule type" value="Genomic_DNA"/>
</dbReference>
<comment type="caution">
    <text evidence="1">The sequence shown here is derived from an EMBL/GenBank/DDBJ whole genome shotgun (WGS) entry which is preliminary data.</text>
</comment>
<reference evidence="1" key="1">
    <citation type="journal article" date="2021" name="Front. Microbiol.">
        <title>Comprehensive Comparative Genomics and Phenotyping of Methylobacterium Species.</title>
        <authorList>
            <person name="Alessa O."/>
            <person name="Ogura Y."/>
            <person name="Fujitani Y."/>
            <person name="Takami H."/>
            <person name="Hayashi T."/>
            <person name="Sahin N."/>
            <person name="Tani A."/>
        </authorList>
    </citation>
    <scope>NUCLEOTIDE SEQUENCE</scope>
    <source>
        <strain evidence="1">DSM 23632</strain>
    </source>
</reference>
<accession>A0ABQ4TZ23</accession>
<keyword evidence="2" id="KW-1185">Reference proteome</keyword>
<proteinExistence type="predicted"/>
<organism evidence="1 2">
    <name type="scientific">Methylobacterium trifolii</name>
    <dbReference type="NCBI Taxonomy" id="1003092"/>
    <lineage>
        <taxon>Bacteria</taxon>
        <taxon>Pseudomonadati</taxon>
        <taxon>Pseudomonadota</taxon>
        <taxon>Alphaproteobacteria</taxon>
        <taxon>Hyphomicrobiales</taxon>
        <taxon>Methylobacteriaceae</taxon>
        <taxon>Methylobacterium</taxon>
    </lineage>
</organism>
<gene>
    <name evidence="1" type="ORF">MPOCJGCO_2097</name>
</gene>